<organism evidence="2 3">
    <name type="scientific">Haloferax mucosum ATCC BAA-1512</name>
    <dbReference type="NCBI Taxonomy" id="662479"/>
    <lineage>
        <taxon>Archaea</taxon>
        <taxon>Methanobacteriati</taxon>
        <taxon>Methanobacteriota</taxon>
        <taxon>Stenosarchaea group</taxon>
        <taxon>Halobacteria</taxon>
        <taxon>Halobacteriales</taxon>
        <taxon>Haloferacaceae</taxon>
        <taxon>Haloferax</taxon>
    </lineage>
</organism>
<dbReference type="InterPro" id="IPR044561">
    <property type="entry name" value="ACT_ThrD-II-like"/>
</dbReference>
<dbReference type="Proteomes" id="UP000011550">
    <property type="component" value="Unassembled WGS sequence"/>
</dbReference>
<evidence type="ECO:0000256" key="1">
    <source>
        <dbReference type="SAM" id="MobiDB-lite"/>
    </source>
</evidence>
<name>M0IFS7_9EURY</name>
<accession>M0IFS7</accession>
<protein>
    <submittedName>
        <fullName evidence="2">Allosteric regulator of homoserine dehydrogenase</fullName>
    </submittedName>
</protein>
<proteinExistence type="predicted"/>
<keyword evidence="3" id="KW-1185">Reference proteome</keyword>
<dbReference type="AlphaFoldDB" id="M0IFS7"/>
<reference evidence="2 3" key="1">
    <citation type="journal article" date="2014" name="PLoS Genet.">
        <title>Phylogenetically driven sequencing of extremely halophilic archaea reveals strategies for static and dynamic osmo-response.</title>
        <authorList>
            <person name="Becker E.A."/>
            <person name="Seitzer P.M."/>
            <person name="Tritt A."/>
            <person name="Larsen D."/>
            <person name="Krusor M."/>
            <person name="Yao A.I."/>
            <person name="Wu D."/>
            <person name="Madern D."/>
            <person name="Eisen J.A."/>
            <person name="Darling A.E."/>
            <person name="Facciotti M.T."/>
        </authorList>
    </citation>
    <scope>NUCLEOTIDE SEQUENCE [LARGE SCALE GENOMIC DNA]</scope>
    <source>
        <strain evidence="2 3">ATCC BAA-1512</strain>
    </source>
</reference>
<dbReference type="SUPFAM" id="SSF55021">
    <property type="entry name" value="ACT-like"/>
    <property type="match status" value="1"/>
</dbReference>
<gene>
    <name evidence="2" type="ORF">C440_07572</name>
</gene>
<dbReference type="CDD" id="cd04886">
    <property type="entry name" value="ACT_ThrD-II-like"/>
    <property type="match status" value="1"/>
</dbReference>
<sequence>MRRRETTAEPRVADNTVGTAHGGGTMSAQNLDGEGDAETDGGGEMPKPHTVRLELVDEPGQLLAALQPIAENGGNLLSIFHERGNLTPRGHIPVEVDLECPPDRFEGIVDALRDAGVNVIRAGAEHFGEEVTLILVGDLVDSDLSDTLYRIEESADATVTDVSLSAPSGTKETSSARLRLAARSGQTTAALAAVRDIAAEKELHVVEPLTEESA</sequence>
<dbReference type="STRING" id="662479.C440_07572"/>
<evidence type="ECO:0000313" key="2">
    <source>
        <dbReference type="EMBL" id="ELZ94917.1"/>
    </source>
</evidence>
<dbReference type="PATRIC" id="fig|662479.7.peg.1535"/>
<evidence type="ECO:0000313" key="3">
    <source>
        <dbReference type="Proteomes" id="UP000011550"/>
    </source>
</evidence>
<feature type="compositionally biased region" description="Basic and acidic residues" evidence="1">
    <location>
        <begin position="1"/>
        <end position="12"/>
    </location>
</feature>
<dbReference type="EMBL" id="AOLN01000011">
    <property type="protein sequence ID" value="ELZ94917.1"/>
    <property type="molecule type" value="Genomic_DNA"/>
</dbReference>
<dbReference type="InterPro" id="IPR045865">
    <property type="entry name" value="ACT-like_dom_sf"/>
</dbReference>
<comment type="caution">
    <text evidence="2">The sequence shown here is derived from an EMBL/GenBank/DDBJ whole genome shotgun (WGS) entry which is preliminary data.</text>
</comment>
<feature type="region of interest" description="Disordered" evidence="1">
    <location>
        <begin position="1"/>
        <end position="48"/>
    </location>
</feature>